<evidence type="ECO:0000313" key="1">
    <source>
        <dbReference type="EMBL" id="KAJ1895755.1"/>
    </source>
</evidence>
<proteinExistence type="predicted"/>
<reference evidence="1" key="1">
    <citation type="submission" date="2022-07" db="EMBL/GenBank/DDBJ databases">
        <title>Phylogenomic reconstructions and comparative analyses of Kickxellomycotina fungi.</title>
        <authorList>
            <person name="Reynolds N.K."/>
            <person name="Stajich J.E."/>
            <person name="Barry K."/>
            <person name="Grigoriev I.V."/>
            <person name="Crous P."/>
            <person name="Smith M.E."/>
        </authorList>
    </citation>
    <scope>NUCLEOTIDE SEQUENCE</scope>
    <source>
        <strain evidence="1">Benny 63K</strain>
    </source>
</reference>
<gene>
    <name evidence="1" type="primary">OGG1_1</name>
    <name evidence="1" type="ORF">LPJ66_004397</name>
</gene>
<accession>A0ACC1ILC5</accession>
<comment type="caution">
    <text evidence="1">The sequence shown here is derived from an EMBL/GenBank/DDBJ whole genome shotgun (WGS) entry which is preliminary data.</text>
</comment>
<sequence length="402" mass="44477">MAAWTDLKIKPSELRLDPTLTCGQAFRWQSTGPSEWTCALFGHAIDLKQTPTTILFRTLGHLKTAPTDHSHVESSLRDYLQLHISLGTLCDTWTIVDPDFAKLRKAQEGVRTLRQPVVETLFAFIASSNNNIKRITMLVNKFCAHFGTPIETNKGIFYTFPEVKDIARCADIEGTLKELGFGYRAKYYAKTVALLCDSHECPEIFLLGLRDKSLEEARKELLQLSGVGPKVADCVCLMALDKPGAVPVDTHIWQVALRRYVPRIANMQDGIGAEQSRRLVPPEDKVELVRGLARQLVAGQKAPSTKAYEAAQQLIIALFGPFAGWAQGMLFSGDLDTAESSAAAAKKEPAASKRKGKVDVSPVKPAKPIKPENPTNPEIPASSIKMRLRKRKARFREEGKAE</sequence>
<dbReference type="EC" id="4.2.99.18" evidence="1"/>
<name>A0ACC1ILC5_9FUNG</name>
<keyword evidence="1" id="KW-0456">Lyase</keyword>
<protein>
    <submittedName>
        <fullName evidence="1">8-oxoguanine glycosylase ogg1</fullName>
        <ecNumber evidence="1">4.2.99.18</ecNumber>
    </submittedName>
</protein>
<dbReference type="EMBL" id="JANBPG010000528">
    <property type="protein sequence ID" value="KAJ1895755.1"/>
    <property type="molecule type" value="Genomic_DNA"/>
</dbReference>
<evidence type="ECO:0000313" key="2">
    <source>
        <dbReference type="Proteomes" id="UP001150581"/>
    </source>
</evidence>
<dbReference type="Proteomes" id="UP001150581">
    <property type="component" value="Unassembled WGS sequence"/>
</dbReference>
<organism evidence="1 2">
    <name type="scientific">Kickxella alabastrina</name>
    <dbReference type="NCBI Taxonomy" id="61397"/>
    <lineage>
        <taxon>Eukaryota</taxon>
        <taxon>Fungi</taxon>
        <taxon>Fungi incertae sedis</taxon>
        <taxon>Zoopagomycota</taxon>
        <taxon>Kickxellomycotina</taxon>
        <taxon>Kickxellomycetes</taxon>
        <taxon>Kickxellales</taxon>
        <taxon>Kickxellaceae</taxon>
        <taxon>Kickxella</taxon>
    </lineage>
</organism>
<keyword evidence="2" id="KW-1185">Reference proteome</keyword>